<keyword evidence="1" id="KW-0472">Membrane</keyword>
<dbReference type="InterPro" id="IPR008553">
    <property type="entry name" value="DUF835"/>
</dbReference>
<keyword evidence="1" id="KW-0812">Transmembrane</keyword>
<feature type="transmembrane region" description="Helical" evidence="1">
    <location>
        <begin position="129"/>
        <end position="148"/>
    </location>
</feature>
<feature type="transmembrane region" description="Helical" evidence="1">
    <location>
        <begin position="160"/>
        <end position="177"/>
    </location>
</feature>
<evidence type="ECO:0000313" key="3">
    <source>
        <dbReference type="EMBL" id="AMQ19291.1"/>
    </source>
</evidence>
<dbReference type="Pfam" id="PF05763">
    <property type="entry name" value="DUF835"/>
    <property type="match status" value="1"/>
</dbReference>
<dbReference type="STRING" id="53952.A0127_09005"/>
<dbReference type="GeneID" id="27140683"/>
<feature type="transmembrane region" description="Helical" evidence="1">
    <location>
        <begin position="35"/>
        <end position="54"/>
    </location>
</feature>
<dbReference type="PANTHER" id="PTHR33531">
    <property type="entry name" value="RUBRERYTHRIN SUBFAMILY"/>
    <property type="match status" value="1"/>
</dbReference>
<organism evidence="3 4">
    <name type="scientific">Thermococcus peptonophilus</name>
    <dbReference type="NCBI Taxonomy" id="53952"/>
    <lineage>
        <taxon>Archaea</taxon>
        <taxon>Methanobacteriati</taxon>
        <taxon>Methanobacteriota</taxon>
        <taxon>Thermococci</taxon>
        <taxon>Thermococcales</taxon>
        <taxon>Thermococcaceae</taxon>
        <taxon>Thermococcus</taxon>
    </lineage>
</organism>
<dbReference type="Proteomes" id="UP000073604">
    <property type="component" value="Chromosome"/>
</dbReference>
<sequence length="378" mass="42840">MSTLYDFIIPLINFISRWTLLVASVYQAKKTREKGWVLLSAAFLIDALDMESYIMNPLGIKFNEEAYSVASVVSYFILAMLFMWGARHVKYGKTDFKDALYAALFSIVSYVWVFLVATDVGIFNNPTVVYSLPALLFGLSVMYFGYVLLDSTMPKSIERLFPYGLILLGALNLTYPVARFVDWFAPIGFLLGALFRFMAAVGAVKYVFYPVRAVSVCTVSEPTKGAFRFGSKQEVAQALEDVWSKPGTVIITRENIMEAMNKIHPESLVFWVTRAKEGVISETPQIYAVSPTNMDILTDLVANALRKGYRTVYIDSVEYLIIENGFERTMKFLLHVKDITLNANGSIILVISEETLDEKQKGMIEREFEPFRRDRASR</sequence>
<evidence type="ECO:0000313" key="4">
    <source>
        <dbReference type="Proteomes" id="UP000073604"/>
    </source>
</evidence>
<dbReference type="KEGG" id="tpep:A0127_09005"/>
<feature type="transmembrane region" description="Helical" evidence="1">
    <location>
        <begin position="66"/>
        <end position="86"/>
    </location>
</feature>
<feature type="transmembrane region" description="Helical" evidence="1">
    <location>
        <begin position="7"/>
        <end position="28"/>
    </location>
</feature>
<feature type="transmembrane region" description="Helical" evidence="1">
    <location>
        <begin position="183"/>
        <end position="204"/>
    </location>
</feature>
<protein>
    <recommendedName>
        <fullName evidence="2">DUF835 domain-containing protein</fullName>
    </recommendedName>
</protein>
<gene>
    <name evidence="3" type="ORF">A0127_09005</name>
</gene>
<dbReference type="PANTHER" id="PTHR33531:SF7">
    <property type="entry name" value="HYPOTHETICAL MEMBRANE PROTEIN, CONSERVED"/>
    <property type="match status" value="1"/>
</dbReference>
<dbReference type="OrthoDB" id="85946at2157"/>
<feature type="transmembrane region" description="Helical" evidence="1">
    <location>
        <begin position="98"/>
        <end position="117"/>
    </location>
</feature>
<dbReference type="AlphaFoldDB" id="A0A142CWY9"/>
<evidence type="ECO:0000256" key="1">
    <source>
        <dbReference type="SAM" id="Phobius"/>
    </source>
</evidence>
<name>A0A142CWY9_9EURY</name>
<reference evidence="4" key="1">
    <citation type="submission" date="2016-03" db="EMBL/GenBank/DDBJ databases">
        <authorList>
            <person name="Oger P.M."/>
        </authorList>
    </citation>
    <scope>NUCLEOTIDE SEQUENCE [LARGE SCALE GENOMIC DNA]</scope>
    <source>
        <strain evidence="4">OG-1</strain>
    </source>
</reference>
<evidence type="ECO:0000259" key="2">
    <source>
        <dbReference type="Pfam" id="PF05763"/>
    </source>
</evidence>
<accession>A0A142CWY9</accession>
<dbReference type="EMBL" id="CP014750">
    <property type="protein sequence ID" value="AMQ19291.1"/>
    <property type="molecule type" value="Genomic_DNA"/>
</dbReference>
<dbReference type="RefSeq" id="WP_062390501.1">
    <property type="nucleotide sequence ID" value="NZ_CP014750.1"/>
</dbReference>
<keyword evidence="1" id="KW-1133">Transmembrane helix</keyword>
<proteinExistence type="predicted"/>
<feature type="domain" description="DUF835" evidence="2">
    <location>
        <begin position="231"/>
        <end position="368"/>
    </location>
</feature>
<keyword evidence="4" id="KW-1185">Reference proteome</keyword>